<sequence length="222" mass="24037">MTIWVDADACPKVIREVLCRAAQRTGVELVFVANQLLTVPKAPNIRALQVPKGFDVADNEIARRIQPTDLLITGDIPLASEALAKGAQALNWRGDAFSKETIAAQLTMRDFMDTLRASGVQTEGPPPLSQADRQAFAASWIFGWRGGRAEARLGRRSLKPWPQGDDVLAPIPPGRRVRGLRGQPPTPQAALQPVKPGKKAPGQEPPKLAARYRRAASNKSAS</sequence>
<feature type="region of interest" description="Disordered" evidence="3">
    <location>
        <begin position="155"/>
        <end position="222"/>
    </location>
</feature>
<dbReference type="InterPro" id="IPR003791">
    <property type="entry name" value="UPF0178"/>
</dbReference>
<gene>
    <name evidence="4" type="primary">yaiI</name>
    <name evidence="4" type="ORF">NCTC9695_02502</name>
</gene>
<evidence type="ECO:0000256" key="2">
    <source>
        <dbReference type="HAMAP-Rule" id="MF_00489"/>
    </source>
</evidence>
<dbReference type="PANTHER" id="PTHR35146:SF1">
    <property type="entry name" value="UPF0178 PROTEIN YAII"/>
    <property type="match status" value="1"/>
</dbReference>
<dbReference type="Pfam" id="PF02639">
    <property type="entry name" value="DUF188"/>
    <property type="match status" value="1"/>
</dbReference>
<dbReference type="NCBIfam" id="NF001095">
    <property type="entry name" value="PRK00124.1"/>
    <property type="match status" value="1"/>
</dbReference>
<accession>A0A447TB27</accession>
<organism evidence="4 5">
    <name type="scientific">Chromobacterium violaceum</name>
    <dbReference type="NCBI Taxonomy" id="536"/>
    <lineage>
        <taxon>Bacteria</taxon>
        <taxon>Pseudomonadati</taxon>
        <taxon>Pseudomonadota</taxon>
        <taxon>Betaproteobacteria</taxon>
        <taxon>Neisseriales</taxon>
        <taxon>Chromobacteriaceae</taxon>
        <taxon>Chromobacterium</taxon>
    </lineage>
</organism>
<dbReference type="PANTHER" id="PTHR35146">
    <property type="entry name" value="UPF0178 PROTEIN YAII"/>
    <property type="match status" value="1"/>
</dbReference>
<dbReference type="AlphaFoldDB" id="A0A447TB27"/>
<evidence type="ECO:0000256" key="3">
    <source>
        <dbReference type="SAM" id="MobiDB-lite"/>
    </source>
</evidence>
<evidence type="ECO:0000256" key="1">
    <source>
        <dbReference type="ARBA" id="ARBA00008522"/>
    </source>
</evidence>
<dbReference type="HAMAP" id="MF_00489">
    <property type="entry name" value="UPF0178"/>
    <property type="match status" value="1"/>
</dbReference>
<dbReference type="Proteomes" id="UP000275777">
    <property type="component" value="Chromosome"/>
</dbReference>
<dbReference type="EMBL" id="LR134182">
    <property type="protein sequence ID" value="VEB42060.1"/>
    <property type="molecule type" value="Genomic_DNA"/>
</dbReference>
<evidence type="ECO:0000313" key="4">
    <source>
        <dbReference type="EMBL" id="VEB42060.1"/>
    </source>
</evidence>
<evidence type="ECO:0000313" key="5">
    <source>
        <dbReference type="Proteomes" id="UP000275777"/>
    </source>
</evidence>
<dbReference type="CDD" id="cd18720">
    <property type="entry name" value="PIN_YqxD-like"/>
    <property type="match status" value="1"/>
</dbReference>
<comment type="similarity">
    <text evidence="1 2">Belongs to the UPF0178 family.</text>
</comment>
<name>A0A447TB27_CHRVL</name>
<protein>
    <recommendedName>
        <fullName evidence="2">UPF0178 protein NCTC9695_02502</fullName>
    </recommendedName>
</protein>
<reference evidence="4 5" key="1">
    <citation type="submission" date="2018-12" db="EMBL/GenBank/DDBJ databases">
        <authorList>
            <consortium name="Pathogen Informatics"/>
        </authorList>
    </citation>
    <scope>NUCLEOTIDE SEQUENCE [LARGE SCALE GENOMIC DNA]</scope>
    <source>
        <strain evidence="4 5">NCTC9695</strain>
    </source>
</reference>
<proteinExistence type="inferred from homology"/>